<keyword evidence="2" id="KW-1185">Reference proteome</keyword>
<dbReference type="Proteomes" id="UP001476950">
    <property type="component" value="Unassembled WGS sequence"/>
</dbReference>
<proteinExistence type="predicted"/>
<dbReference type="RefSeq" id="WP_190452369.1">
    <property type="nucleotide sequence ID" value="NZ_JAMPLM010000018.1"/>
</dbReference>
<organism evidence="1 2">
    <name type="scientific">Stenomitos frigidus AS-A4</name>
    <dbReference type="NCBI Taxonomy" id="2933935"/>
    <lineage>
        <taxon>Bacteria</taxon>
        <taxon>Bacillati</taxon>
        <taxon>Cyanobacteriota</taxon>
        <taxon>Cyanophyceae</taxon>
        <taxon>Leptolyngbyales</taxon>
        <taxon>Leptolyngbyaceae</taxon>
        <taxon>Stenomitos</taxon>
    </lineage>
</organism>
<accession>A0ABV0KMF8</accession>
<sequence length="72" mass="7753">MLYALETIPLTLAVPLFGIVDAQFRLELKTAAIGETFFVSSRLSKEVVAEMAEFTGEAMSKALSEAVLSEAV</sequence>
<gene>
    <name evidence="1" type="ORF">NDI38_18485</name>
</gene>
<evidence type="ECO:0000313" key="1">
    <source>
        <dbReference type="EMBL" id="MEP1060426.1"/>
    </source>
</evidence>
<reference evidence="1 2" key="1">
    <citation type="submission" date="2022-04" db="EMBL/GenBank/DDBJ databases">
        <title>Positive selection, recombination, and allopatry shape intraspecific diversity of widespread and dominant cyanobacteria.</title>
        <authorList>
            <person name="Wei J."/>
            <person name="Shu W."/>
            <person name="Hu C."/>
        </authorList>
    </citation>
    <scope>NUCLEOTIDE SEQUENCE [LARGE SCALE GENOMIC DNA]</scope>
    <source>
        <strain evidence="1 2">AS-A4</strain>
    </source>
</reference>
<name>A0ABV0KMF8_9CYAN</name>
<protein>
    <submittedName>
        <fullName evidence="1">Uncharacterized protein</fullName>
    </submittedName>
</protein>
<comment type="caution">
    <text evidence="1">The sequence shown here is derived from an EMBL/GenBank/DDBJ whole genome shotgun (WGS) entry which is preliminary data.</text>
</comment>
<dbReference type="EMBL" id="JAMPLM010000018">
    <property type="protein sequence ID" value="MEP1060426.1"/>
    <property type="molecule type" value="Genomic_DNA"/>
</dbReference>
<evidence type="ECO:0000313" key="2">
    <source>
        <dbReference type="Proteomes" id="UP001476950"/>
    </source>
</evidence>